<dbReference type="InterPro" id="IPR008271">
    <property type="entry name" value="Ser/Thr_kinase_AS"/>
</dbReference>
<dbReference type="GO" id="GO:0005737">
    <property type="term" value="C:cytoplasm"/>
    <property type="evidence" value="ECO:0007669"/>
    <property type="project" value="UniProtKB-SubCell"/>
</dbReference>
<comment type="subcellular location">
    <subcellularLocation>
        <location evidence="2">Cytoplasm</location>
    </subcellularLocation>
</comment>
<dbReference type="Pfam" id="PF00069">
    <property type="entry name" value="Pkinase"/>
    <property type="match status" value="1"/>
</dbReference>
<keyword evidence="8" id="KW-0479">Metal-binding</keyword>
<keyword evidence="9 15" id="KW-0547">Nucleotide-binding</keyword>
<comment type="caution">
    <text evidence="18">The sequence shown here is derived from an EMBL/GenBank/DDBJ whole genome shotgun (WGS) entry which is preliminary data.</text>
</comment>
<keyword evidence="11 15" id="KW-0067">ATP-binding</keyword>
<protein>
    <recommendedName>
        <fullName evidence="3">non-specific serine/threonine protein kinase</fullName>
        <ecNumber evidence="3">2.7.11.1</ecNumber>
    </recommendedName>
</protein>
<dbReference type="SMART" id="SM00220">
    <property type="entry name" value="S_TKc"/>
    <property type="match status" value="1"/>
</dbReference>
<dbReference type="GO" id="GO:0000226">
    <property type="term" value="P:microtubule cytoskeleton organization"/>
    <property type="evidence" value="ECO:0007669"/>
    <property type="project" value="TreeGrafter"/>
</dbReference>
<dbReference type="CDD" id="cd14071">
    <property type="entry name" value="STKc_SIK"/>
    <property type="match status" value="1"/>
</dbReference>
<dbReference type="GO" id="GO:0046872">
    <property type="term" value="F:metal ion binding"/>
    <property type="evidence" value="ECO:0007669"/>
    <property type="project" value="UniProtKB-KW"/>
</dbReference>
<feature type="compositionally biased region" description="Low complexity" evidence="16">
    <location>
        <begin position="733"/>
        <end position="746"/>
    </location>
</feature>
<dbReference type="InterPro" id="IPR017441">
    <property type="entry name" value="Protein_kinase_ATP_BS"/>
</dbReference>
<evidence type="ECO:0000256" key="6">
    <source>
        <dbReference type="ARBA" id="ARBA00022553"/>
    </source>
</evidence>
<evidence type="ECO:0000256" key="1">
    <source>
        <dbReference type="ARBA" id="ARBA00001946"/>
    </source>
</evidence>
<evidence type="ECO:0000256" key="16">
    <source>
        <dbReference type="SAM" id="MobiDB-lite"/>
    </source>
</evidence>
<keyword evidence="10 18" id="KW-0418">Kinase</keyword>
<sequence>MKPPKGLVKVGFYEVESTIGKGNYALVKLARHRVTKTEVAIKIVDKTRLDKENLAKVYREIDVLKMLNHPHIIKLYQVMETKNMLYLVTEYAPNGEIFDLIAKQRRLSEHSARDKFWQIISAVEYCHKLNIVHRDLKAENLLLDANLNIKIADFGFSNFYNKDDTLNTFCGSPPYAAPEVFEGKRYAGPEIDIWSLGVVLYVLICGVLPFEGSSLPILRDRVLSGRFRVPYFMSNDCENLIRRMLTLDPSKRATIEHIKKHKWMQAGEHYSKSAQELAPKFDANEPQQQILKLMHSLGIDSNKTRQSLKNDSYDNFTAIYLLLFDRWRASSACVDPRGAPRRQSETPRSRPPLHSLREHTTFQTTDCASTATAAFVHSDLDEAPPPLSRQSTVGTIASIDEGVEADLNSSTASHVAFSSGELLSNESTDSGSMASPFESFDSQIESDIMSSLSSCPPNSEGSNNSSGVCGLNTSVVVNIRSPASPAASEGSPCASPQPSTFGEGWRASDNSMFDSVQAPFPTGQLSKKTKGMHEIFRPSTGNVDAQLQRMRITPANSLKNDSYDNFTAIYLLLFDRWRASSACVDPRGAPRRQSETPRSRPPLHSLREHTTFQTTDCASTATAAFVHSDLDEAPPPLSRQSTVGTIASIDEGVEADLNSSTASHVAFSSGELLSNESTDSGSMASPFESFDSQIESDIMSSLSSCPPNSEGSNNSSGVCGLNTSVVVNIRSPASPAASEGSPCASPQPSTFGEGWRASDNSMFDSVQAPFPTGQLSKKTKGMHEIFRPSTGNVDAQLQRMRITPAKAASDKRRNVLGAVTKRISLPENLEFQPQKLLNIKQSIHVEKRLGTAPDVIPSDTKSVLKARLKQKQMKTRMQLLRQQSYQMAQKHSVIPSTVSPLHSDESPCAPLSPIEDLRSFDDDSMDIS</sequence>
<dbReference type="PROSITE" id="PS50011">
    <property type="entry name" value="PROTEIN_KINASE_DOM"/>
    <property type="match status" value="1"/>
</dbReference>
<evidence type="ECO:0000256" key="8">
    <source>
        <dbReference type="ARBA" id="ARBA00022723"/>
    </source>
</evidence>
<feature type="region of interest" description="Disordered" evidence="16">
    <location>
        <begin position="483"/>
        <end position="508"/>
    </location>
</feature>
<feature type="domain" description="Protein kinase" evidence="17">
    <location>
        <begin position="13"/>
        <end position="264"/>
    </location>
</feature>
<evidence type="ECO:0000256" key="7">
    <source>
        <dbReference type="ARBA" id="ARBA00022679"/>
    </source>
</evidence>
<evidence type="ECO:0000256" key="14">
    <source>
        <dbReference type="ARBA" id="ARBA00048679"/>
    </source>
</evidence>
<dbReference type="OrthoDB" id="193931at2759"/>
<dbReference type="AlphaFoldDB" id="A0A0B2VEF6"/>
<keyword evidence="12" id="KW-0460">Magnesium</keyword>
<organism evidence="18 19">
    <name type="scientific">Toxocara canis</name>
    <name type="common">Canine roundworm</name>
    <dbReference type="NCBI Taxonomy" id="6265"/>
    <lineage>
        <taxon>Eukaryota</taxon>
        <taxon>Metazoa</taxon>
        <taxon>Ecdysozoa</taxon>
        <taxon>Nematoda</taxon>
        <taxon>Chromadorea</taxon>
        <taxon>Rhabditida</taxon>
        <taxon>Spirurina</taxon>
        <taxon>Ascaridomorpha</taxon>
        <taxon>Ascaridoidea</taxon>
        <taxon>Toxocaridae</taxon>
        <taxon>Toxocara</taxon>
    </lineage>
</organism>
<dbReference type="PROSITE" id="PS00108">
    <property type="entry name" value="PROTEIN_KINASE_ST"/>
    <property type="match status" value="1"/>
</dbReference>
<comment type="cofactor">
    <cofactor evidence="1">
        <name>Mg(2+)</name>
        <dbReference type="ChEBI" id="CHEBI:18420"/>
    </cofactor>
</comment>
<dbReference type="EMBL" id="JPKZ01001844">
    <property type="protein sequence ID" value="KHN79839.1"/>
    <property type="molecule type" value="Genomic_DNA"/>
</dbReference>
<name>A0A0B2VEF6_TOXCA</name>
<evidence type="ECO:0000256" key="4">
    <source>
        <dbReference type="ARBA" id="ARBA00022490"/>
    </source>
</evidence>
<evidence type="ECO:0000256" key="12">
    <source>
        <dbReference type="ARBA" id="ARBA00022842"/>
    </source>
</evidence>
<dbReference type="Pfam" id="PF23312">
    <property type="entry name" value="UBA_SIK3"/>
    <property type="match status" value="1"/>
</dbReference>
<feature type="region of interest" description="Disordered" evidence="16">
    <location>
        <begin position="896"/>
        <end position="928"/>
    </location>
</feature>
<dbReference type="STRING" id="6265.A0A0B2VEF6"/>
<evidence type="ECO:0000256" key="10">
    <source>
        <dbReference type="ARBA" id="ARBA00022777"/>
    </source>
</evidence>
<evidence type="ECO:0000256" key="13">
    <source>
        <dbReference type="ARBA" id="ARBA00047899"/>
    </source>
</evidence>
<evidence type="ECO:0000256" key="9">
    <source>
        <dbReference type="ARBA" id="ARBA00022741"/>
    </source>
</evidence>
<dbReference type="FunFam" id="1.10.510.10:FF:000154">
    <property type="entry name" value="Serine/threonine-protein kinase SIK2"/>
    <property type="match status" value="1"/>
</dbReference>
<dbReference type="Gene3D" id="1.10.510.10">
    <property type="entry name" value="Transferase(Phosphotransferase) domain 1"/>
    <property type="match status" value="1"/>
</dbReference>
<keyword evidence="7" id="KW-0808">Transferase</keyword>
<dbReference type="CDD" id="cd14338">
    <property type="entry name" value="UBA_SIK"/>
    <property type="match status" value="1"/>
</dbReference>
<evidence type="ECO:0000256" key="5">
    <source>
        <dbReference type="ARBA" id="ARBA00022527"/>
    </source>
</evidence>
<evidence type="ECO:0000313" key="18">
    <source>
        <dbReference type="EMBL" id="KHN79839.1"/>
    </source>
</evidence>
<evidence type="ECO:0000313" key="19">
    <source>
        <dbReference type="Proteomes" id="UP000031036"/>
    </source>
</evidence>
<comment type="catalytic activity">
    <reaction evidence="13">
        <text>L-threonyl-[protein] + ATP = O-phospho-L-threonyl-[protein] + ADP + H(+)</text>
        <dbReference type="Rhea" id="RHEA:46608"/>
        <dbReference type="Rhea" id="RHEA-COMP:11060"/>
        <dbReference type="Rhea" id="RHEA-COMP:11605"/>
        <dbReference type="ChEBI" id="CHEBI:15378"/>
        <dbReference type="ChEBI" id="CHEBI:30013"/>
        <dbReference type="ChEBI" id="CHEBI:30616"/>
        <dbReference type="ChEBI" id="CHEBI:61977"/>
        <dbReference type="ChEBI" id="CHEBI:456216"/>
        <dbReference type="EC" id="2.7.11.1"/>
    </reaction>
</comment>
<dbReference type="SUPFAM" id="SSF56112">
    <property type="entry name" value="Protein kinase-like (PK-like)"/>
    <property type="match status" value="1"/>
</dbReference>
<evidence type="ECO:0000256" key="3">
    <source>
        <dbReference type="ARBA" id="ARBA00012513"/>
    </source>
</evidence>
<dbReference type="PANTHER" id="PTHR24346">
    <property type="entry name" value="MAP/MICROTUBULE AFFINITY-REGULATING KINASE"/>
    <property type="match status" value="1"/>
</dbReference>
<dbReference type="GO" id="GO:0050321">
    <property type="term" value="F:tau-protein kinase activity"/>
    <property type="evidence" value="ECO:0007669"/>
    <property type="project" value="TreeGrafter"/>
</dbReference>
<evidence type="ECO:0000256" key="15">
    <source>
        <dbReference type="PROSITE-ProRule" id="PRU10141"/>
    </source>
</evidence>
<keyword evidence="5" id="KW-0723">Serine/threonine-protein kinase</keyword>
<accession>A0A0B2VEF6</accession>
<evidence type="ECO:0000256" key="2">
    <source>
        <dbReference type="ARBA" id="ARBA00004496"/>
    </source>
</evidence>
<dbReference type="PROSITE" id="PS00107">
    <property type="entry name" value="PROTEIN_KINASE_ATP"/>
    <property type="match status" value="1"/>
</dbReference>
<feature type="region of interest" description="Disordered" evidence="16">
    <location>
        <begin position="584"/>
        <end position="607"/>
    </location>
</feature>
<dbReference type="Proteomes" id="UP000031036">
    <property type="component" value="Unassembled WGS sequence"/>
</dbReference>
<dbReference type="InterPro" id="IPR000719">
    <property type="entry name" value="Prot_kinase_dom"/>
</dbReference>
<evidence type="ECO:0000259" key="17">
    <source>
        <dbReference type="PROSITE" id="PS50011"/>
    </source>
</evidence>
<dbReference type="FunFam" id="3.30.200.20:FF:000003">
    <property type="entry name" value="Non-specific serine/threonine protein kinase"/>
    <property type="match status" value="1"/>
</dbReference>
<keyword evidence="4" id="KW-0963">Cytoplasm</keyword>
<evidence type="ECO:0000256" key="11">
    <source>
        <dbReference type="ARBA" id="ARBA00022840"/>
    </source>
</evidence>
<feature type="binding site" evidence="15">
    <location>
        <position position="42"/>
    </location>
    <ligand>
        <name>ATP</name>
        <dbReference type="ChEBI" id="CHEBI:30616"/>
    </ligand>
</feature>
<comment type="catalytic activity">
    <reaction evidence="14">
        <text>L-seryl-[protein] + ATP = O-phospho-L-seryl-[protein] + ADP + H(+)</text>
        <dbReference type="Rhea" id="RHEA:17989"/>
        <dbReference type="Rhea" id="RHEA-COMP:9863"/>
        <dbReference type="Rhea" id="RHEA-COMP:11604"/>
        <dbReference type="ChEBI" id="CHEBI:15378"/>
        <dbReference type="ChEBI" id="CHEBI:29999"/>
        <dbReference type="ChEBI" id="CHEBI:30616"/>
        <dbReference type="ChEBI" id="CHEBI:83421"/>
        <dbReference type="ChEBI" id="CHEBI:456216"/>
        <dbReference type="EC" id="2.7.11.1"/>
    </reaction>
</comment>
<dbReference type="PANTHER" id="PTHR24346:SF74">
    <property type="entry name" value="PROTEIN KINASE DOMAIN-CONTAINING PROTEIN"/>
    <property type="match status" value="1"/>
</dbReference>
<dbReference type="InterPro" id="IPR034672">
    <property type="entry name" value="SIK"/>
</dbReference>
<feature type="region of interest" description="Disordered" evidence="16">
    <location>
        <begin position="733"/>
        <end position="758"/>
    </location>
</feature>
<gene>
    <name evidence="18" type="primary">Sik2</name>
    <name evidence="18" type="ORF">Tcan_07586</name>
</gene>
<proteinExistence type="predicted"/>
<dbReference type="GO" id="GO:0035556">
    <property type="term" value="P:intracellular signal transduction"/>
    <property type="evidence" value="ECO:0007669"/>
    <property type="project" value="TreeGrafter"/>
</dbReference>
<dbReference type="EC" id="2.7.11.1" evidence="3"/>
<feature type="compositionally biased region" description="Low complexity" evidence="16">
    <location>
        <begin position="483"/>
        <end position="496"/>
    </location>
</feature>
<feature type="region of interest" description="Disordered" evidence="16">
    <location>
        <begin position="334"/>
        <end position="359"/>
    </location>
</feature>
<dbReference type="GO" id="GO:0005524">
    <property type="term" value="F:ATP binding"/>
    <property type="evidence" value="ECO:0007669"/>
    <property type="project" value="UniProtKB-UniRule"/>
</dbReference>
<dbReference type="InterPro" id="IPR011009">
    <property type="entry name" value="Kinase-like_dom_sf"/>
</dbReference>
<keyword evidence="19" id="KW-1185">Reference proteome</keyword>
<keyword evidence="6" id="KW-0597">Phosphoprotein</keyword>
<reference evidence="18 19" key="1">
    <citation type="submission" date="2014-11" db="EMBL/GenBank/DDBJ databases">
        <title>Genetic blueprint of the zoonotic pathogen Toxocara canis.</title>
        <authorList>
            <person name="Zhu X.-Q."/>
            <person name="Korhonen P.K."/>
            <person name="Cai H."/>
            <person name="Young N.D."/>
            <person name="Nejsum P."/>
            <person name="von Samson-Himmelstjerna G."/>
            <person name="Boag P.R."/>
            <person name="Tan P."/>
            <person name="Li Q."/>
            <person name="Min J."/>
            <person name="Yang Y."/>
            <person name="Wang X."/>
            <person name="Fang X."/>
            <person name="Hall R.S."/>
            <person name="Hofmann A."/>
            <person name="Sternberg P.W."/>
            <person name="Jex A.R."/>
            <person name="Gasser R.B."/>
        </authorList>
    </citation>
    <scope>NUCLEOTIDE SEQUENCE [LARGE SCALE GENOMIC DNA]</scope>
    <source>
        <strain evidence="18">PN_DK_2014</strain>
    </source>
</reference>
<dbReference type="InterPro" id="IPR057380">
    <property type="entry name" value="UBA_SIK1/2/3"/>
</dbReference>